<feature type="region of interest" description="Disordered" evidence="3">
    <location>
        <begin position="262"/>
        <end position="284"/>
    </location>
</feature>
<keyword evidence="5" id="KW-1185">Reference proteome</keyword>
<dbReference type="GO" id="GO:0000182">
    <property type="term" value="F:rDNA binding"/>
    <property type="evidence" value="ECO:0007669"/>
    <property type="project" value="TreeGrafter"/>
</dbReference>
<dbReference type="InParanoid" id="F4RNK3"/>
<dbReference type="GO" id="GO:0006355">
    <property type="term" value="P:regulation of DNA-templated transcription"/>
    <property type="evidence" value="ECO:0007669"/>
    <property type="project" value="InterPro"/>
</dbReference>
<feature type="region of interest" description="Disordered" evidence="3">
    <location>
        <begin position="573"/>
        <end position="598"/>
    </location>
</feature>
<dbReference type="STRING" id="747676.F4RNK3"/>
<evidence type="ECO:0000313" key="5">
    <source>
        <dbReference type="Proteomes" id="UP000001072"/>
    </source>
</evidence>
<reference evidence="5" key="1">
    <citation type="journal article" date="2011" name="Proc. Natl. Acad. Sci. U.S.A.">
        <title>Obligate biotrophy features unraveled by the genomic analysis of rust fungi.</title>
        <authorList>
            <person name="Duplessis S."/>
            <person name="Cuomo C.A."/>
            <person name="Lin Y.-C."/>
            <person name="Aerts A."/>
            <person name="Tisserant E."/>
            <person name="Veneault-Fourrey C."/>
            <person name="Joly D.L."/>
            <person name="Hacquard S."/>
            <person name="Amselem J."/>
            <person name="Cantarel B.L."/>
            <person name="Chiu R."/>
            <person name="Coutinho P.M."/>
            <person name="Feau N."/>
            <person name="Field M."/>
            <person name="Frey P."/>
            <person name="Gelhaye E."/>
            <person name="Goldberg J."/>
            <person name="Grabherr M.G."/>
            <person name="Kodira C.D."/>
            <person name="Kohler A."/>
            <person name="Kuees U."/>
            <person name="Lindquist E.A."/>
            <person name="Lucas S.M."/>
            <person name="Mago R."/>
            <person name="Mauceli E."/>
            <person name="Morin E."/>
            <person name="Murat C."/>
            <person name="Pangilinan J.L."/>
            <person name="Park R."/>
            <person name="Pearson M."/>
            <person name="Quesneville H."/>
            <person name="Rouhier N."/>
            <person name="Sakthikumar S."/>
            <person name="Salamov A.A."/>
            <person name="Schmutz J."/>
            <person name="Selles B."/>
            <person name="Shapiro H."/>
            <person name="Tanguay P."/>
            <person name="Tuskan G.A."/>
            <person name="Henrissat B."/>
            <person name="Van de Peer Y."/>
            <person name="Rouze P."/>
            <person name="Ellis J.G."/>
            <person name="Dodds P.N."/>
            <person name="Schein J.E."/>
            <person name="Zhong S."/>
            <person name="Hamelin R.C."/>
            <person name="Grigoriev I.V."/>
            <person name="Szabo L.J."/>
            <person name="Martin F."/>
        </authorList>
    </citation>
    <scope>NUCLEOTIDE SEQUENCE [LARGE SCALE GENOMIC DNA]</scope>
    <source>
        <strain evidence="5">98AG31 / pathotype 3-4-7</strain>
    </source>
</reference>
<evidence type="ECO:0000256" key="1">
    <source>
        <dbReference type="ARBA" id="ARBA00004123"/>
    </source>
</evidence>
<dbReference type="EMBL" id="GL883110">
    <property type="protein sequence ID" value="EGG06080.1"/>
    <property type="molecule type" value="Genomic_DNA"/>
</dbReference>
<dbReference type="eggNOG" id="KOG1926">
    <property type="taxonomic scope" value="Eukaryota"/>
</dbReference>
<feature type="region of interest" description="Disordered" evidence="3">
    <location>
        <begin position="1216"/>
        <end position="1285"/>
    </location>
</feature>
<feature type="region of interest" description="Disordered" evidence="3">
    <location>
        <begin position="765"/>
        <end position="812"/>
    </location>
</feature>
<dbReference type="KEGG" id="mlr:MELLADRAFT_116643"/>
<feature type="compositionally biased region" description="Acidic residues" evidence="3">
    <location>
        <begin position="768"/>
        <end position="805"/>
    </location>
</feature>
<dbReference type="PANTHER" id="PTHR13213">
    <property type="entry name" value="MYB-BINDING PROTEIN 1A FAMILY MEMBER"/>
    <property type="match status" value="1"/>
</dbReference>
<feature type="region of interest" description="Disordered" evidence="3">
    <location>
        <begin position="831"/>
        <end position="850"/>
    </location>
</feature>
<dbReference type="FunCoup" id="F4RNK3">
    <property type="interactions" value="390"/>
</dbReference>
<name>F4RNK3_MELLP</name>
<organism evidence="5">
    <name type="scientific">Melampsora larici-populina (strain 98AG31 / pathotype 3-4-7)</name>
    <name type="common">Poplar leaf rust fungus</name>
    <dbReference type="NCBI Taxonomy" id="747676"/>
    <lineage>
        <taxon>Eukaryota</taxon>
        <taxon>Fungi</taxon>
        <taxon>Dikarya</taxon>
        <taxon>Basidiomycota</taxon>
        <taxon>Pucciniomycotina</taxon>
        <taxon>Pucciniomycetes</taxon>
        <taxon>Pucciniales</taxon>
        <taxon>Melampsoraceae</taxon>
        <taxon>Melampsora</taxon>
    </lineage>
</organism>
<dbReference type="Pfam" id="PF04931">
    <property type="entry name" value="DNA_pol_phi"/>
    <property type="match status" value="1"/>
</dbReference>
<dbReference type="GeneID" id="18925855"/>
<dbReference type="HOGENOM" id="CLU_266016_0_0_1"/>
<dbReference type="OrthoDB" id="342531at2759"/>
<feature type="compositionally biased region" description="Basic residues" evidence="3">
    <location>
        <begin position="1272"/>
        <end position="1285"/>
    </location>
</feature>
<feature type="region of interest" description="Disordered" evidence="3">
    <location>
        <begin position="449"/>
        <end position="468"/>
    </location>
</feature>
<evidence type="ECO:0000256" key="3">
    <source>
        <dbReference type="SAM" id="MobiDB-lite"/>
    </source>
</evidence>
<protein>
    <recommendedName>
        <fullName evidence="6">DNA polymerase V</fullName>
    </recommendedName>
</protein>
<accession>F4RNK3</accession>
<evidence type="ECO:0000256" key="2">
    <source>
        <dbReference type="ARBA" id="ARBA00023242"/>
    </source>
</evidence>
<evidence type="ECO:0000313" key="4">
    <source>
        <dbReference type="EMBL" id="EGG06080.1"/>
    </source>
</evidence>
<feature type="compositionally biased region" description="Acidic residues" evidence="3">
    <location>
        <begin position="835"/>
        <end position="850"/>
    </location>
</feature>
<dbReference type="GO" id="GO:0005730">
    <property type="term" value="C:nucleolus"/>
    <property type="evidence" value="ECO:0007669"/>
    <property type="project" value="InterPro"/>
</dbReference>
<keyword evidence="2" id="KW-0539">Nucleus</keyword>
<dbReference type="VEuPathDB" id="FungiDB:MELLADRAFT_116643"/>
<proteinExistence type="predicted"/>
<sequence>MSAEIMSLFGPLSNPHLNQRISAACSIVSSLAPTQSNQKTQDDTQLVDDADFQYTIKRLVRGLASPTVGARLGFSVALTEILSKSHHVSAQSVYSLLISSTENQGGMKASEERDLLLGRLFGIKAIVSSGLIFRSSLDSDSQLKIWNSLVDDLNSLTRRRSWLAESAGWVLTCGMLQNLLARSEPISWKETALKTLVEKIFIQNTSWNLEKLAMAILLQRYDITIDWNSILRDILPVPLILSPENMSTLYGYLISSGHSLEPSDSKSASTPATSHPASTNEPSTHPHFIHTIITFASPSISNGFSVFELYVQLLENFYFTPHESNPTRKCQGFNLLNDLLASAHITQADKPSLLTSATTYTLMVQSAAKDRLLHKSARSVLTTLLDQAEQSPSLALGFATHIRKTLPNFDEQSNTKTLETLLTLMKDEEVQNWVHELINALEFGQPNWSDHVSQDASDDDGDSPSDLIDDKFRQQTLSQLCTIIHNRAIPKTRICTRSIIYMIISCGFYGQLTNLWPSEPLKASKRPKTNPEPAKTDPATPSPNLAFFDLCRSRFYSCMSDLSCKAPETVTKVIKPNGPRQNKSSSISQPKDQSGSVEKRWTSEALEIMLHHESNGQRSLIDEKKLHDDKHHIELNRLRQTALKFRDKLNVNLKKVGPSDKVESLALLIESILLMSYDDHDDLLEALDLLLRLEPHCQEFLSKDLKKPNGLDSSTMEVLIETLLFFLSWPIAFIRNVVEQVFSNFTDCINVSSLQLLIDQMIPSNSALEDDDDEEEVLSDDEPEEKGSDDDTEESSSGDDDDDSDSISGSSLGSIDEAFRDEVATALANALAKDQEEEEDSDASSEPVDDDEMLALDANLAALFQRRTGAATSKVQNTQDLHLRLKLSELFSRFVKSKPDPLLTARLITPMLNLIRKPTSGEEELKKKVFKILTEILRQPITKLDEEQKKAQLLSPEEWFKIFKKTFMIAQSVEASDLSKFCNQAILWLINLGNLHLFKFNLIETSHPSSIEFQKLYQSSLKEFCCKKNTKLQPKFFLGYFNKFSLIAWNLKQDLLESLVSIDTVNAYRRIQILNLLQSLMMAYAAESAPNCDSDLLNFMPSVRTRLLSVLKQGISSSGVDGPNKSIEKNMNTAKIKEVLKVLTTLVKLTIKLSKGQEEVIKKVWPKVEIEEIFELIKFRNDLEDSKVLKKSFLKVLNCLSFEGDVDRTKIEENPKKIKKSKKEKKTEVEGEVEMKEAEAEEREGEGNGLVKRKVEKVEDGNEDLEHEGKDRKSKKKKINKKSKQ</sequence>
<gene>
    <name evidence="4" type="ORF">MELLADRAFT_116643</name>
</gene>
<dbReference type="PANTHER" id="PTHR13213:SF2">
    <property type="entry name" value="MYB-BINDING PROTEIN 1A"/>
    <property type="match status" value="1"/>
</dbReference>
<comment type="subcellular location">
    <subcellularLocation>
        <location evidence="1">Nucleus</location>
    </subcellularLocation>
</comment>
<dbReference type="InterPro" id="IPR007015">
    <property type="entry name" value="DNA_pol_V/MYBBP1A"/>
</dbReference>
<evidence type="ECO:0008006" key="6">
    <source>
        <dbReference type="Google" id="ProtNLM"/>
    </source>
</evidence>
<feature type="compositionally biased region" description="Basic and acidic residues" evidence="3">
    <location>
        <begin position="1225"/>
        <end position="1238"/>
    </location>
</feature>
<dbReference type="RefSeq" id="XP_007410731.1">
    <property type="nucleotide sequence ID" value="XM_007410669.1"/>
</dbReference>
<feature type="compositionally biased region" description="Polar residues" evidence="3">
    <location>
        <begin position="579"/>
        <end position="596"/>
    </location>
</feature>
<feature type="compositionally biased region" description="Low complexity" evidence="3">
    <location>
        <begin position="265"/>
        <end position="279"/>
    </location>
</feature>
<dbReference type="Proteomes" id="UP000001072">
    <property type="component" value="Unassembled WGS sequence"/>
</dbReference>